<dbReference type="InParanoid" id="A0A0C3NJ99"/>
<dbReference type="EMBL" id="KN832067">
    <property type="protein sequence ID" value="KIN95453.1"/>
    <property type="molecule type" value="Genomic_DNA"/>
</dbReference>
<name>A0A0C3NJ99_PISTI</name>
<proteinExistence type="predicted"/>
<dbReference type="Proteomes" id="UP000054217">
    <property type="component" value="Unassembled WGS sequence"/>
</dbReference>
<gene>
    <name evidence="2" type="ORF">M404DRAFT_34147</name>
</gene>
<feature type="compositionally biased region" description="Polar residues" evidence="1">
    <location>
        <begin position="158"/>
        <end position="167"/>
    </location>
</feature>
<keyword evidence="3" id="KW-1185">Reference proteome</keyword>
<reference evidence="3" key="2">
    <citation type="submission" date="2015-01" db="EMBL/GenBank/DDBJ databases">
        <title>Evolutionary Origins and Diversification of the Mycorrhizal Mutualists.</title>
        <authorList>
            <consortium name="DOE Joint Genome Institute"/>
            <consortium name="Mycorrhizal Genomics Consortium"/>
            <person name="Kohler A."/>
            <person name="Kuo A."/>
            <person name="Nagy L.G."/>
            <person name="Floudas D."/>
            <person name="Copeland A."/>
            <person name="Barry K.W."/>
            <person name="Cichocki N."/>
            <person name="Veneault-Fourrey C."/>
            <person name="LaButti K."/>
            <person name="Lindquist E.A."/>
            <person name="Lipzen A."/>
            <person name="Lundell T."/>
            <person name="Morin E."/>
            <person name="Murat C."/>
            <person name="Riley R."/>
            <person name="Ohm R."/>
            <person name="Sun H."/>
            <person name="Tunlid A."/>
            <person name="Henrissat B."/>
            <person name="Grigoriev I.V."/>
            <person name="Hibbett D.S."/>
            <person name="Martin F."/>
        </authorList>
    </citation>
    <scope>NUCLEOTIDE SEQUENCE [LARGE SCALE GENOMIC DNA]</scope>
    <source>
        <strain evidence="3">Marx 270</strain>
    </source>
</reference>
<evidence type="ECO:0000313" key="3">
    <source>
        <dbReference type="Proteomes" id="UP000054217"/>
    </source>
</evidence>
<feature type="region of interest" description="Disordered" evidence="1">
    <location>
        <begin position="109"/>
        <end position="178"/>
    </location>
</feature>
<feature type="compositionally biased region" description="Basic and acidic residues" evidence="1">
    <location>
        <begin position="168"/>
        <end position="178"/>
    </location>
</feature>
<dbReference type="OrthoDB" id="3235041at2759"/>
<protein>
    <submittedName>
        <fullName evidence="2">Uncharacterized protein</fullName>
    </submittedName>
</protein>
<organism evidence="2 3">
    <name type="scientific">Pisolithus tinctorius Marx 270</name>
    <dbReference type="NCBI Taxonomy" id="870435"/>
    <lineage>
        <taxon>Eukaryota</taxon>
        <taxon>Fungi</taxon>
        <taxon>Dikarya</taxon>
        <taxon>Basidiomycota</taxon>
        <taxon>Agaricomycotina</taxon>
        <taxon>Agaricomycetes</taxon>
        <taxon>Agaricomycetidae</taxon>
        <taxon>Boletales</taxon>
        <taxon>Sclerodermatineae</taxon>
        <taxon>Pisolithaceae</taxon>
        <taxon>Pisolithus</taxon>
    </lineage>
</organism>
<sequence>MEPTSPLPEWASWTWTAQHLSQEIHVWGDSFWKALGQLQSERFACMSKGVPVVLGFGMLWRESKQAQEVEEDDPEVANLGFLLNSKLDINRGEDVMAALGVVISRLQQNSGDSEEVGGTEKITGGDTEDFSGGEGGGEEKDTQDNSGVGRPRDRRQGYSHSVLSQMDTLRHRDAHVQT</sequence>
<reference evidence="2 3" key="1">
    <citation type="submission" date="2014-04" db="EMBL/GenBank/DDBJ databases">
        <authorList>
            <consortium name="DOE Joint Genome Institute"/>
            <person name="Kuo A."/>
            <person name="Kohler A."/>
            <person name="Costa M.D."/>
            <person name="Nagy L.G."/>
            <person name="Floudas D."/>
            <person name="Copeland A."/>
            <person name="Barry K.W."/>
            <person name="Cichocki N."/>
            <person name="Veneault-Fourrey C."/>
            <person name="LaButti K."/>
            <person name="Lindquist E.A."/>
            <person name="Lipzen A."/>
            <person name="Lundell T."/>
            <person name="Morin E."/>
            <person name="Murat C."/>
            <person name="Sun H."/>
            <person name="Tunlid A."/>
            <person name="Henrissat B."/>
            <person name="Grigoriev I.V."/>
            <person name="Hibbett D.S."/>
            <person name="Martin F."/>
            <person name="Nordberg H.P."/>
            <person name="Cantor M.N."/>
            <person name="Hua S.X."/>
        </authorList>
    </citation>
    <scope>NUCLEOTIDE SEQUENCE [LARGE SCALE GENOMIC DNA]</scope>
    <source>
        <strain evidence="2 3">Marx 270</strain>
    </source>
</reference>
<dbReference type="STRING" id="870435.A0A0C3NJ99"/>
<evidence type="ECO:0000256" key="1">
    <source>
        <dbReference type="SAM" id="MobiDB-lite"/>
    </source>
</evidence>
<dbReference type="AlphaFoldDB" id="A0A0C3NJ99"/>
<accession>A0A0C3NJ99</accession>
<dbReference type="HOGENOM" id="CLU_1511186_0_0_1"/>
<evidence type="ECO:0000313" key="2">
    <source>
        <dbReference type="EMBL" id="KIN95453.1"/>
    </source>
</evidence>